<protein>
    <submittedName>
        <fullName evidence="3">Uncharacterized protein</fullName>
    </submittedName>
</protein>
<dbReference type="AlphaFoldDB" id="A0A9P6CY77"/>
<keyword evidence="1" id="KW-0175">Coiled coil</keyword>
<evidence type="ECO:0000313" key="3">
    <source>
        <dbReference type="EMBL" id="KAF9477235.1"/>
    </source>
</evidence>
<organism evidence="3 4">
    <name type="scientific">Pholiota conissans</name>
    <dbReference type="NCBI Taxonomy" id="109636"/>
    <lineage>
        <taxon>Eukaryota</taxon>
        <taxon>Fungi</taxon>
        <taxon>Dikarya</taxon>
        <taxon>Basidiomycota</taxon>
        <taxon>Agaricomycotina</taxon>
        <taxon>Agaricomycetes</taxon>
        <taxon>Agaricomycetidae</taxon>
        <taxon>Agaricales</taxon>
        <taxon>Agaricineae</taxon>
        <taxon>Strophariaceae</taxon>
        <taxon>Pholiota</taxon>
    </lineage>
</organism>
<accession>A0A9P6CY77</accession>
<evidence type="ECO:0000313" key="4">
    <source>
        <dbReference type="Proteomes" id="UP000807469"/>
    </source>
</evidence>
<feature type="region of interest" description="Disordered" evidence="2">
    <location>
        <begin position="97"/>
        <end position="121"/>
    </location>
</feature>
<reference evidence="3" key="1">
    <citation type="submission" date="2020-11" db="EMBL/GenBank/DDBJ databases">
        <authorList>
            <consortium name="DOE Joint Genome Institute"/>
            <person name="Ahrendt S."/>
            <person name="Riley R."/>
            <person name="Andreopoulos W."/>
            <person name="Labutti K."/>
            <person name="Pangilinan J."/>
            <person name="Ruiz-Duenas F.J."/>
            <person name="Barrasa J.M."/>
            <person name="Sanchez-Garcia M."/>
            <person name="Camarero S."/>
            <person name="Miyauchi S."/>
            <person name="Serrano A."/>
            <person name="Linde D."/>
            <person name="Babiker R."/>
            <person name="Drula E."/>
            <person name="Ayuso-Fernandez I."/>
            <person name="Pacheco R."/>
            <person name="Padilla G."/>
            <person name="Ferreira P."/>
            <person name="Barriuso J."/>
            <person name="Kellner H."/>
            <person name="Castanera R."/>
            <person name="Alfaro M."/>
            <person name="Ramirez L."/>
            <person name="Pisabarro A.G."/>
            <person name="Kuo A."/>
            <person name="Tritt A."/>
            <person name="Lipzen A."/>
            <person name="He G."/>
            <person name="Yan M."/>
            <person name="Ng V."/>
            <person name="Cullen D."/>
            <person name="Martin F."/>
            <person name="Rosso M.-N."/>
            <person name="Henrissat B."/>
            <person name="Hibbett D."/>
            <person name="Martinez A.T."/>
            <person name="Grigoriev I.V."/>
        </authorList>
    </citation>
    <scope>NUCLEOTIDE SEQUENCE</scope>
    <source>
        <strain evidence="3">CIRM-BRFM 674</strain>
    </source>
</reference>
<feature type="compositionally biased region" description="Polar residues" evidence="2">
    <location>
        <begin position="765"/>
        <end position="774"/>
    </location>
</feature>
<gene>
    <name evidence="3" type="ORF">BDN70DRAFT_896671</name>
</gene>
<comment type="caution">
    <text evidence="3">The sequence shown here is derived from an EMBL/GenBank/DDBJ whole genome shotgun (WGS) entry which is preliminary data.</text>
</comment>
<feature type="compositionally biased region" description="Basic and acidic residues" evidence="2">
    <location>
        <begin position="675"/>
        <end position="716"/>
    </location>
</feature>
<dbReference type="EMBL" id="MU155267">
    <property type="protein sequence ID" value="KAF9477235.1"/>
    <property type="molecule type" value="Genomic_DNA"/>
</dbReference>
<proteinExistence type="predicted"/>
<evidence type="ECO:0000256" key="2">
    <source>
        <dbReference type="SAM" id="MobiDB-lite"/>
    </source>
</evidence>
<feature type="coiled-coil region" evidence="1">
    <location>
        <begin position="283"/>
        <end position="394"/>
    </location>
</feature>
<feature type="coiled-coil region" evidence="1">
    <location>
        <begin position="434"/>
        <end position="531"/>
    </location>
</feature>
<dbReference type="Proteomes" id="UP000807469">
    <property type="component" value="Unassembled WGS sequence"/>
</dbReference>
<name>A0A9P6CY77_9AGAR</name>
<feature type="region of interest" description="Disordered" evidence="2">
    <location>
        <begin position="16"/>
        <end position="52"/>
    </location>
</feature>
<sequence length="788" mass="86644">MSTLLSVSNFLGGRSRERRRVNSTGKLAPVKTLGSANDVVPEGTPKNPPSKLSNVISSTFVSSPLSTFKARRTRTDSILESSSDANSLSQSSYLRTPLDESLPSNANATSGSARNPDVEEKLRQSRMHNAELDRAQKRAQDLEAERDQALFHARDAREQAQMQIRELEDALKSKSQTLDTLIISSEELQSQIDTLKTDLQQAMSVSKTVEEERDKAFTHARKAKDAYATAQSHIQVLEDDLTRKSEAVDKLTTDTDRMQTQIDALTTNVLHSTGAYKDSQLHVRELEDAQTTTSVRIQELEDDIKSTKAELSSNAEALVALTASSGVSQSKIDVLAIDLRNSIVTSKNLEEERDRAQLRASELEKAQTTAMARIQELEGDLVSAGEELSSKIQENAGLIASAAALQSQIGVLTADLRMRIEELDQEHTHIQVLAREGEEHRASAQKHARDLEDQLDDVIISAQGANDALVKAQARIQELEDALRSTKSELGSKIQAFDALTAGSEARQLQIDALKSDLQDTLAVRKDIEAERDSALVRACASEDAHKKAQARIQAMGKTLQSTKAEVRSKSKEIEGFTTSSKALQSEIDTLKSALHDALAVSKLREEERDNAKKQEAAQRKIAEEEAETLKVVMKKREEERNKLEVAEVARLRAERKAVERLREEKEAAAAAVADAKHMKEAEAAARRQAREKERQEAMEKARLQAQREEEAEARRAVRAAKATAGRNRSLPPGAEYLDITESGNASLRAGSPPPSKMEKKNDVGFQTVSSRGGASQGVRRPRRGGQP</sequence>
<feature type="region of interest" description="Disordered" evidence="2">
    <location>
        <begin position="662"/>
        <end position="788"/>
    </location>
</feature>
<feature type="compositionally biased region" description="Polar residues" evidence="2">
    <location>
        <begin position="102"/>
        <end position="113"/>
    </location>
</feature>
<keyword evidence="4" id="KW-1185">Reference proteome</keyword>
<evidence type="ECO:0000256" key="1">
    <source>
        <dbReference type="SAM" id="Coils"/>
    </source>
</evidence>